<dbReference type="EMBL" id="JADBJN010000001">
    <property type="protein sequence ID" value="KAG5679537.1"/>
    <property type="molecule type" value="Genomic_DNA"/>
</dbReference>
<dbReference type="Pfam" id="PF12762">
    <property type="entry name" value="DDE_Tnp_IS1595"/>
    <property type="match status" value="1"/>
</dbReference>
<feature type="region of interest" description="Disordered" evidence="1">
    <location>
        <begin position="279"/>
        <end position="300"/>
    </location>
</feature>
<feature type="domain" description="ISXO2-like transposase" evidence="2">
    <location>
        <begin position="108"/>
        <end position="249"/>
    </location>
</feature>
<evidence type="ECO:0000259" key="2">
    <source>
        <dbReference type="SMART" id="SM01126"/>
    </source>
</evidence>
<evidence type="ECO:0000313" key="4">
    <source>
        <dbReference type="Proteomes" id="UP001107558"/>
    </source>
</evidence>
<evidence type="ECO:0000313" key="3">
    <source>
        <dbReference type="EMBL" id="KAG5679537.1"/>
    </source>
</evidence>
<reference evidence="3" key="1">
    <citation type="submission" date="2021-03" db="EMBL/GenBank/DDBJ databases">
        <title>Chromosome level genome of the anhydrobiotic midge Polypedilum vanderplanki.</title>
        <authorList>
            <person name="Yoshida Y."/>
            <person name="Kikawada T."/>
            <person name="Gusev O."/>
        </authorList>
    </citation>
    <scope>NUCLEOTIDE SEQUENCE</scope>
    <source>
        <strain evidence="3">NIAS01</strain>
        <tissue evidence="3">Whole body or cell culture</tissue>
    </source>
</reference>
<accession>A0A9J6CBL1</accession>
<name>A0A9J6CBL1_POLVA</name>
<proteinExistence type="predicted"/>
<dbReference type="OrthoDB" id="7732882at2759"/>
<dbReference type="SMART" id="SM01126">
    <property type="entry name" value="DDE_Tnp_IS1595"/>
    <property type="match status" value="1"/>
</dbReference>
<dbReference type="InterPro" id="IPR053164">
    <property type="entry name" value="IS1016-like_transposase"/>
</dbReference>
<comment type="caution">
    <text evidence="3">The sequence shown here is derived from an EMBL/GenBank/DDBJ whole genome shotgun (WGS) entry which is preliminary data.</text>
</comment>
<keyword evidence="4" id="KW-1185">Reference proteome</keyword>
<dbReference type="Proteomes" id="UP001107558">
    <property type="component" value="Chromosome 1"/>
</dbReference>
<dbReference type="InterPro" id="IPR024445">
    <property type="entry name" value="Tnp_ISXO2-like"/>
</dbReference>
<sequence>MNWFIEIKLVVSVAKDGDNFRWRCYNTVRISKKAPKKCNYSRSLTSGTFFSSHLSIVDICKFLVLWVQNASLLVIKNETEITAQKTLVDWSSMSREVLFDAFILNAKPLGGIGRTIEIDESKFGRRKYNRGKRVEGQWIFGLLERETGDIILVPVEKRDRDTLIPIIQKYVLPGSTIISDFWKSYDTLNDLGYQHLKVNHSITFKDPETGANTNRIESTWRAAKASYSSSGRRKSFYASYLAKYIFMKKCRSLELDPFLEFLRLAGKLYDATNYFDTPLEPAVDESDDDDDDETEELQIY</sequence>
<feature type="compositionally biased region" description="Acidic residues" evidence="1">
    <location>
        <begin position="282"/>
        <end position="300"/>
    </location>
</feature>
<dbReference type="PANTHER" id="PTHR47163:SF2">
    <property type="entry name" value="SI:DKEY-17M8.2"/>
    <property type="match status" value="1"/>
</dbReference>
<protein>
    <recommendedName>
        <fullName evidence="2">ISXO2-like transposase domain-containing protein</fullName>
    </recommendedName>
</protein>
<evidence type="ECO:0000256" key="1">
    <source>
        <dbReference type="SAM" id="MobiDB-lite"/>
    </source>
</evidence>
<dbReference type="AlphaFoldDB" id="A0A9J6CBL1"/>
<dbReference type="PANTHER" id="PTHR47163">
    <property type="entry name" value="DDE_TNP_IS1595 DOMAIN-CONTAINING PROTEIN"/>
    <property type="match status" value="1"/>
</dbReference>
<gene>
    <name evidence="3" type="ORF">PVAND_009097</name>
</gene>
<organism evidence="3 4">
    <name type="scientific">Polypedilum vanderplanki</name>
    <name type="common">Sleeping chironomid midge</name>
    <dbReference type="NCBI Taxonomy" id="319348"/>
    <lineage>
        <taxon>Eukaryota</taxon>
        <taxon>Metazoa</taxon>
        <taxon>Ecdysozoa</taxon>
        <taxon>Arthropoda</taxon>
        <taxon>Hexapoda</taxon>
        <taxon>Insecta</taxon>
        <taxon>Pterygota</taxon>
        <taxon>Neoptera</taxon>
        <taxon>Endopterygota</taxon>
        <taxon>Diptera</taxon>
        <taxon>Nematocera</taxon>
        <taxon>Chironomoidea</taxon>
        <taxon>Chironomidae</taxon>
        <taxon>Chironominae</taxon>
        <taxon>Polypedilum</taxon>
        <taxon>Polypedilum</taxon>
    </lineage>
</organism>